<evidence type="ECO:0000313" key="3">
    <source>
        <dbReference type="EMBL" id="SFK29750.1"/>
    </source>
</evidence>
<dbReference type="InterPro" id="IPR011758">
    <property type="entry name" value="RimK-rel_E_lig"/>
</dbReference>
<dbReference type="Gene3D" id="3.30.1490.20">
    <property type="entry name" value="ATP-grasp fold, A domain"/>
    <property type="match status" value="1"/>
</dbReference>
<dbReference type="NCBIfam" id="TIGR02291">
    <property type="entry name" value="rimK_rel_E_lig"/>
    <property type="match status" value="1"/>
</dbReference>
<keyword evidence="3" id="KW-0436">Ligase</keyword>
<evidence type="ECO:0000256" key="1">
    <source>
        <dbReference type="PROSITE-ProRule" id="PRU00409"/>
    </source>
</evidence>
<dbReference type="GO" id="GO:0009432">
    <property type="term" value="P:SOS response"/>
    <property type="evidence" value="ECO:0007669"/>
    <property type="project" value="TreeGrafter"/>
</dbReference>
<accession>A0A1I3YDA2</accession>
<sequence length="337" mass="37472">MFLTSFRRLKNMGIVGMNQRNFALVSRYNPRHLYPLVDDKLKTKQLAQAAGITVPKLLGTLHYQYDVKELKNMLNAYQQFVIKPVKGSGGKGILVITEQNHNLYYKPSGEAVKLSHIERHVSNILSGLHSLGGKPDSVMIESLIQIDPVFADYSYEGIPDLRVIVFKGYPIMAMLRLATHASDGRANLHQGAVGVGIDIGTGEALHAVQYGIPVYHHPDTHKAFNDLTVPHWNKLLTLAAACYEMTGLGYLGVDIVMDRDQGPMIIELNARPGLSIQVANFSGLAPRVAIVEALDSFDHDVQSRVDFSKKNFAAVRNLIRPRRRTNHIKNASFLILN</sequence>
<dbReference type="OrthoDB" id="336227at2"/>
<gene>
    <name evidence="3" type="ORF">SAMN05216302_1003145</name>
</gene>
<dbReference type="InterPro" id="IPR013815">
    <property type="entry name" value="ATP_grasp_subdomain_1"/>
</dbReference>
<dbReference type="Proteomes" id="UP000199533">
    <property type="component" value="Unassembled WGS sequence"/>
</dbReference>
<organism evidence="3 4">
    <name type="scientific">Nitrosomonas aestuarii</name>
    <dbReference type="NCBI Taxonomy" id="52441"/>
    <lineage>
        <taxon>Bacteria</taxon>
        <taxon>Pseudomonadati</taxon>
        <taxon>Pseudomonadota</taxon>
        <taxon>Betaproteobacteria</taxon>
        <taxon>Nitrosomonadales</taxon>
        <taxon>Nitrosomonadaceae</taxon>
        <taxon>Nitrosomonas</taxon>
    </lineage>
</organism>
<keyword evidence="1" id="KW-0547">Nucleotide-binding</keyword>
<dbReference type="PROSITE" id="PS50975">
    <property type="entry name" value="ATP_GRASP"/>
    <property type="match status" value="1"/>
</dbReference>
<name>A0A1I3YDA2_9PROT</name>
<dbReference type="GO" id="GO:0046872">
    <property type="term" value="F:metal ion binding"/>
    <property type="evidence" value="ECO:0007669"/>
    <property type="project" value="InterPro"/>
</dbReference>
<protein>
    <submittedName>
        <fullName evidence="3">Alpha-L-glutamate ligase-related protein</fullName>
    </submittedName>
</protein>
<keyword evidence="1" id="KW-0067">ATP-binding</keyword>
<dbReference type="Pfam" id="PF14397">
    <property type="entry name" value="ATPgrasp_ST"/>
    <property type="match status" value="1"/>
</dbReference>
<dbReference type="GO" id="GO:0005737">
    <property type="term" value="C:cytoplasm"/>
    <property type="evidence" value="ECO:0007669"/>
    <property type="project" value="TreeGrafter"/>
</dbReference>
<dbReference type="STRING" id="52441.SAMN05216302_1003145"/>
<dbReference type="InterPro" id="IPR039523">
    <property type="entry name" value="RimK-rel_E_lig_ATP-grasp"/>
</dbReference>
<dbReference type="PANTHER" id="PTHR21621:SF0">
    <property type="entry name" value="BETA-CITRYLGLUTAMATE SYNTHASE B-RELATED"/>
    <property type="match status" value="1"/>
</dbReference>
<evidence type="ECO:0000313" key="4">
    <source>
        <dbReference type="Proteomes" id="UP000199533"/>
    </source>
</evidence>
<evidence type="ECO:0000259" key="2">
    <source>
        <dbReference type="PROSITE" id="PS50975"/>
    </source>
</evidence>
<proteinExistence type="predicted"/>
<dbReference type="Gene3D" id="3.30.470.20">
    <property type="entry name" value="ATP-grasp fold, B domain"/>
    <property type="match status" value="1"/>
</dbReference>
<keyword evidence="4" id="KW-1185">Reference proteome</keyword>
<dbReference type="InterPro" id="IPR011761">
    <property type="entry name" value="ATP-grasp"/>
</dbReference>
<feature type="domain" description="ATP-grasp" evidence="2">
    <location>
        <begin position="44"/>
        <end position="295"/>
    </location>
</feature>
<dbReference type="GO" id="GO:0018169">
    <property type="term" value="F:ribosomal S6-glutamic acid ligase activity"/>
    <property type="evidence" value="ECO:0007669"/>
    <property type="project" value="TreeGrafter"/>
</dbReference>
<dbReference type="RefSeq" id="WP_090697128.1">
    <property type="nucleotide sequence ID" value="NZ_FOSP01000003.1"/>
</dbReference>
<reference evidence="4" key="1">
    <citation type="submission" date="2016-10" db="EMBL/GenBank/DDBJ databases">
        <authorList>
            <person name="Varghese N."/>
            <person name="Submissions S."/>
        </authorList>
    </citation>
    <scope>NUCLEOTIDE SEQUENCE [LARGE SCALE GENOMIC DNA]</scope>
    <source>
        <strain evidence="4">Nm69</strain>
    </source>
</reference>
<dbReference type="PANTHER" id="PTHR21621">
    <property type="entry name" value="RIBOSOMAL PROTEIN S6 MODIFICATION PROTEIN"/>
    <property type="match status" value="1"/>
</dbReference>
<dbReference type="GO" id="GO:0005524">
    <property type="term" value="F:ATP binding"/>
    <property type="evidence" value="ECO:0007669"/>
    <property type="project" value="UniProtKB-UniRule"/>
</dbReference>
<dbReference type="AlphaFoldDB" id="A0A1I3YDA2"/>
<dbReference type="EMBL" id="FOSP01000003">
    <property type="protein sequence ID" value="SFK29750.1"/>
    <property type="molecule type" value="Genomic_DNA"/>
</dbReference>
<dbReference type="SUPFAM" id="SSF56059">
    <property type="entry name" value="Glutathione synthetase ATP-binding domain-like"/>
    <property type="match status" value="1"/>
</dbReference>